<feature type="non-terminal residue" evidence="1">
    <location>
        <position position="41"/>
    </location>
</feature>
<feature type="non-terminal residue" evidence="1">
    <location>
        <position position="1"/>
    </location>
</feature>
<accession>A0ABN7XJS0</accession>
<dbReference type="Proteomes" id="UP000789901">
    <property type="component" value="Unassembled WGS sequence"/>
</dbReference>
<comment type="caution">
    <text evidence="1">The sequence shown here is derived from an EMBL/GenBank/DDBJ whole genome shotgun (WGS) entry which is preliminary data.</text>
</comment>
<gene>
    <name evidence="1" type="ORF">GMARGA_LOCUS43040</name>
</gene>
<sequence length="41" mass="4688">AEEEFIKWFNKLRRIGIAVIAGSIKMQMITILSTTCADKYP</sequence>
<evidence type="ECO:0000313" key="2">
    <source>
        <dbReference type="Proteomes" id="UP000789901"/>
    </source>
</evidence>
<proteinExistence type="predicted"/>
<keyword evidence="2" id="KW-1185">Reference proteome</keyword>
<name>A0ABN7XJS0_GIGMA</name>
<protein>
    <submittedName>
        <fullName evidence="1">10551_t:CDS:1</fullName>
    </submittedName>
</protein>
<dbReference type="EMBL" id="CAJVQB010134840">
    <property type="protein sequence ID" value="CAG8854219.1"/>
    <property type="molecule type" value="Genomic_DNA"/>
</dbReference>
<evidence type="ECO:0000313" key="1">
    <source>
        <dbReference type="EMBL" id="CAG8854219.1"/>
    </source>
</evidence>
<organism evidence="1 2">
    <name type="scientific">Gigaspora margarita</name>
    <dbReference type="NCBI Taxonomy" id="4874"/>
    <lineage>
        <taxon>Eukaryota</taxon>
        <taxon>Fungi</taxon>
        <taxon>Fungi incertae sedis</taxon>
        <taxon>Mucoromycota</taxon>
        <taxon>Glomeromycotina</taxon>
        <taxon>Glomeromycetes</taxon>
        <taxon>Diversisporales</taxon>
        <taxon>Gigasporaceae</taxon>
        <taxon>Gigaspora</taxon>
    </lineage>
</organism>
<reference evidence="1 2" key="1">
    <citation type="submission" date="2021-06" db="EMBL/GenBank/DDBJ databases">
        <authorList>
            <person name="Kallberg Y."/>
            <person name="Tangrot J."/>
            <person name="Rosling A."/>
        </authorList>
    </citation>
    <scope>NUCLEOTIDE SEQUENCE [LARGE SCALE GENOMIC DNA]</scope>
    <source>
        <strain evidence="1 2">120-4 pot B 10/14</strain>
    </source>
</reference>